<dbReference type="InterPro" id="IPR020596">
    <property type="entry name" value="rRNA_Ade_Mease_Trfase_CS"/>
</dbReference>
<dbReference type="STRING" id="1423806.FD15_GL000021"/>
<dbReference type="GO" id="GO:0052910">
    <property type="term" value="F:23S rRNA (adenine(2085)-N(6))-dimethyltransferase activity"/>
    <property type="evidence" value="ECO:0007669"/>
    <property type="project" value="UniProtKB-EC"/>
</dbReference>
<dbReference type="SUPFAM" id="SSF53335">
    <property type="entry name" value="S-adenosyl-L-methionine-dependent methyltransferases"/>
    <property type="match status" value="1"/>
</dbReference>
<dbReference type="EMBL" id="AYZF01000007">
    <property type="protein sequence ID" value="KRN07198.1"/>
    <property type="molecule type" value="Genomic_DNA"/>
</dbReference>
<comment type="subcellular location">
    <subcellularLocation>
        <location evidence="8">Cytoplasm</location>
    </subcellularLocation>
</comment>
<dbReference type="Proteomes" id="UP000050961">
    <property type="component" value="Unassembled WGS sequence"/>
</dbReference>
<evidence type="ECO:0000256" key="1">
    <source>
        <dbReference type="ARBA" id="ARBA00022490"/>
    </source>
</evidence>
<dbReference type="OrthoDB" id="9814755at2"/>
<dbReference type="Gene3D" id="3.40.50.150">
    <property type="entry name" value="Vaccinia Virus protein VP39"/>
    <property type="match status" value="1"/>
</dbReference>
<sequence>MIVTDKKRPDIASPVRTRAIMETYGLSFKKSLGQNFLTDVNVLKKIVNAAQVDENDDVIEIGPGIGALTEQIAKKAHSVLALELDDRLIPVLSETLAPYDNIQVLRQDVLKADLKDLLARHFDGQHQVKVVANLPYYITSPIILHLLETGIHFEAIVVMMQREVAERLGARPGTKAYGSLTVRVQYQMNVQVAFIVPKTVFVPQPKVDSAIVVLDPKEVQVLPQNEQLFFKVVRGCFQHRRKNIWNNLLAFLGKQTVDKEKLQRVLAELNISPKERAENLAINDFIHLTNKIIDFNIIEK</sequence>
<dbReference type="InterPro" id="IPR023165">
    <property type="entry name" value="rRNA_Ade_diMease-like_C"/>
</dbReference>
<feature type="binding site" evidence="8 9">
    <location>
        <position position="133"/>
    </location>
    <ligand>
        <name>S-adenosyl-L-methionine</name>
        <dbReference type="ChEBI" id="CHEBI:59789"/>
    </ligand>
</feature>
<dbReference type="Gene3D" id="1.10.8.100">
    <property type="entry name" value="Ribosomal RNA adenine dimethylase-like, domain 2"/>
    <property type="match status" value="1"/>
</dbReference>
<keyword evidence="4 8" id="KW-0808">Transferase</keyword>
<gene>
    <name evidence="8" type="primary">rsmA</name>
    <name evidence="8" type="synonym">ksgA</name>
    <name evidence="11" type="ORF">FD15_GL000021</name>
</gene>
<dbReference type="AlphaFoldDB" id="A0A023CZI2"/>
<evidence type="ECO:0000256" key="8">
    <source>
        <dbReference type="HAMAP-Rule" id="MF_00607"/>
    </source>
</evidence>
<dbReference type="InterPro" id="IPR001737">
    <property type="entry name" value="KsgA/Erm"/>
</dbReference>
<dbReference type="SMART" id="SM00650">
    <property type="entry name" value="rADc"/>
    <property type="match status" value="1"/>
</dbReference>
<organism evidence="11 12">
    <name type="scientific">Liquorilactobacillus sucicola DSM 21376 = JCM 15457</name>
    <dbReference type="NCBI Taxonomy" id="1423806"/>
    <lineage>
        <taxon>Bacteria</taxon>
        <taxon>Bacillati</taxon>
        <taxon>Bacillota</taxon>
        <taxon>Bacilli</taxon>
        <taxon>Lactobacillales</taxon>
        <taxon>Lactobacillaceae</taxon>
        <taxon>Liquorilactobacillus</taxon>
    </lineage>
</organism>
<dbReference type="Pfam" id="PF00398">
    <property type="entry name" value="RrnaAD"/>
    <property type="match status" value="1"/>
</dbReference>
<feature type="binding site" evidence="8 9">
    <location>
        <position position="37"/>
    </location>
    <ligand>
        <name>S-adenosyl-L-methionine</name>
        <dbReference type="ChEBI" id="CHEBI:59789"/>
    </ligand>
</feature>
<dbReference type="NCBIfam" id="TIGR00755">
    <property type="entry name" value="ksgA"/>
    <property type="match status" value="1"/>
</dbReference>
<dbReference type="GO" id="GO:0003723">
    <property type="term" value="F:RNA binding"/>
    <property type="evidence" value="ECO:0007669"/>
    <property type="project" value="UniProtKB-UniRule"/>
</dbReference>
<dbReference type="eggNOG" id="COG0030">
    <property type="taxonomic scope" value="Bacteria"/>
</dbReference>
<evidence type="ECO:0000256" key="7">
    <source>
        <dbReference type="ARBA" id="ARBA00049167"/>
    </source>
</evidence>
<comment type="catalytic activity">
    <reaction evidence="7">
        <text>adenosine(2085) in 23S rRNA + 2 S-adenosyl-L-methionine = N(6)-dimethyladenosine(2085) in 23S rRNA + 2 S-adenosyl-L-homocysteine + 2 H(+)</text>
        <dbReference type="Rhea" id="RHEA:42784"/>
        <dbReference type="Rhea" id="RHEA-COMP:10237"/>
        <dbReference type="Rhea" id="RHEA-COMP:10238"/>
        <dbReference type="ChEBI" id="CHEBI:15378"/>
        <dbReference type="ChEBI" id="CHEBI:57856"/>
        <dbReference type="ChEBI" id="CHEBI:59789"/>
        <dbReference type="ChEBI" id="CHEBI:74411"/>
        <dbReference type="ChEBI" id="CHEBI:74493"/>
        <dbReference type="EC" id="2.1.1.184"/>
    </reaction>
</comment>
<keyword evidence="3 8" id="KW-0489">Methyltransferase</keyword>
<evidence type="ECO:0000313" key="11">
    <source>
        <dbReference type="EMBL" id="KRN07198.1"/>
    </source>
</evidence>
<dbReference type="GO" id="GO:0052908">
    <property type="term" value="F:16S rRNA (adenine(1518)-N(6)/adenine(1519)-N(6))-dimethyltransferase activity"/>
    <property type="evidence" value="ECO:0007669"/>
    <property type="project" value="UniProtKB-EC"/>
</dbReference>
<comment type="function">
    <text evidence="8">Specifically dimethylates two adjacent adenosines (A1518 and A1519) in the loop of a conserved hairpin near the 3'-end of 16S rRNA in the 30S particle. May play a critical role in biogenesis of 30S subunits.</text>
</comment>
<evidence type="ECO:0000259" key="10">
    <source>
        <dbReference type="SMART" id="SM00650"/>
    </source>
</evidence>
<proteinExistence type="inferred from homology"/>
<dbReference type="PROSITE" id="PS01131">
    <property type="entry name" value="RRNA_A_DIMETH"/>
    <property type="match status" value="1"/>
</dbReference>
<evidence type="ECO:0000256" key="4">
    <source>
        <dbReference type="ARBA" id="ARBA00022679"/>
    </source>
</evidence>
<evidence type="ECO:0000256" key="5">
    <source>
        <dbReference type="ARBA" id="ARBA00022691"/>
    </source>
</evidence>
<comment type="catalytic activity">
    <reaction evidence="8">
        <text>adenosine(1518)/adenosine(1519) in 16S rRNA + 4 S-adenosyl-L-methionine = N(6)-dimethyladenosine(1518)/N(6)-dimethyladenosine(1519) in 16S rRNA + 4 S-adenosyl-L-homocysteine + 4 H(+)</text>
        <dbReference type="Rhea" id="RHEA:19609"/>
        <dbReference type="Rhea" id="RHEA-COMP:10232"/>
        <dbReference type="Rhea" id="RHEA-COMP:10233"/>
        <dbReference type="ChEBI" id="CHEBI:15378"/>
        <dbReference type="ChEBI" id="CHEBI:57856"/>
        <dbReference type="ChEBI" id="CHEBI:59789"/>
        <dbReference type="ChEBI" id="CHEBI:74411"/>
        <dbReference type="ChEBI" id="CHEBI:74493"/>
        <dbReference type="EC" id="2.1.1.182"/>
    </reaction>
</comment>
<dbReference type="InterPro" id="IPR029063">
    <property type="entry name" value="SAM-dependent_MTases_sf"/>
</dbReference>
<dbReference type="PROSITE" id="PS51689">
    <property type="entry name" value="SAM_RNA_A_N6_MT"/>
    <property type="match status" value="1"/>
</dbReference>
<accession>A0A023CZI2</accession>
<evidence type="ECO:0000256" key="2">
    <source>
        <dbReference type="ARBA" id="ARBA00022552"/>
    </source>
</evidence>
<keyword evidence="1 8" id="KW-0963">Cytoplasm</keyword>
<comment type="caution">
    <text evidence="11">The sequence shown here is derived from an EMBL/GenBank/DDBJ whole genome shotgun (WGS) entry which is preliminary data.</text>
</comment>
<feature type="binding site" evidence="8 9">
    <location>
        <position position="108"/>
    </location>
    <ligand>
        <name>S-adenosyl-L-methionine</name>
        <dbReference type="ChEBI" id="CHEBI:59789"/>
    </ligand>
</feature>
<dbReference type="PANTHER" id="PTHR11727">
    <property type="entry name" value="DIMETHYLADENOSINE TRANSFERASE"/>
    <property type="match status" value="1"/>
</dbReference>
<dbReference type="PATRIC" id="fig|1423806.3.peg.23"/>
<name>A0A023CZI2_9LACO</name>
<dbReference type="RefSeq" id="WP_034989789.1">
    <property type="nucleotide sequence ID" value="NZ_AYZF01000007.1"/>
</dbReference>
<reference evidence="11 12" key="1">
    <citation type="journal article" date="2015" name="Genome Announc.">
        <title>Expanding the biotechnology potential of lactobacilli through comparative genomics of 213 strains and associated genera.</title>
        <authorList>
            <person name="Sun Z."/>
            <person name="Harris H.M."/>
            <person name="McCann A."/>
            <person name="Guo C."/>
            <person name="Argimon S."/>
            <person name="Zhang W."/>
            <person name="Yang X."/>
            <person name="Jeffery I.B."/>
            <person name="Cooney J.C."/>
            <person name="Kagawa T.F."/>
            <person name="Liu W."/>
            <person name="Song Y."/>
            <person name="Salvetti E."/>
            <person name="Wrobel A."/>
            <person name="Rasinkangas P."/>
            <person name="Parkhill J."/>
            <person name="Rea M.C."/>
            <person name="O'Sullivan O."/>
            <person name="Ritari J."/>
            <person name="Douillard F.P."/>
            <person name="Paul Ross R."/>
            <person name="Yang R."/>
            <person name="Briner A.E."/>
            <person name="Felis G.E."/>
            <person name="de Vos W.M."/>
            <person name="Barrangou R."/>
            <person name="Klaenhammer T.R."/>
            <person name="Caufield P.W."/>
            <person name="Cui Y."/>
            <person name="Zhang H."/>
            <person name="O'Toole P.W."/>
        </authorList>
    </citation>
    <scope>NUCLEOTIDE SEQUENCE [LARGE SCALE GENOMIC DNA]</scope>
    <source>
        <strain evidence="11 12">DSM 21376</strain>
    </source>
</reference>
<evidence type="ECO:0000256" key="6">
    <source>
        <dbReference type="ARBA" id="ARBA00022884"/>
    </source>
</evidence>
<keyword evidence="12" id="KW-1185">Reference proteome</keyword>
<feature type="binding site" evidence="8 9">
    <location>
        <position position="62"/>
    </location>
    <ligand>
        <name>S-adenosyl-L-methionine</name>
        <dbReference type="ChEBI" id="CHEBI:59789"/>
    </ligand>
</feature>
<feature type="binding site" evidence="8 9">
    <location>
        <position position="35"/>
    </location>
    <ligand>
        <name>S-adenosyl-L-methionine</name>
        <dbReference type="ChEBI" id="CHEBI:59789"/>
    </ligand>
</feature>
<comment type="similarity">
    <text evidence="8">Belongs to the class I-like SAM-binding methyltransferase superfamily. rRNA adenine N(6)-methyltransferase family. RsmA subfamily.</text>
</comment>
<dbReference type="FunFam" id="3.40.50.150:FF:000023">
    <property type="entry name" value="Ribosomal RNA small subunit methyltransferase A"/>
    <property type="match status" value="1"/>
</dbReference>
<dbReference type="EC" id="2.1.1.182" evidence="8"/>
<feature type="binding site" evidence="8 9">
    <location>
        <position position="83"/>
    </location>
    <ligand>
        <name>S-adenosyl-L-methionine</name>
        <dbReference type="ChEBI" id="CHEBI:59789"/>
    </ligand>
</feature>
<evidence type="ECO:0000313" key="12">
    <source>
        <dbReference type="Proteomes" id="UP000050961"/>
    </source>
</evidence>
<dbReference type="HAMAP" id="MF_00607">
    <property type="entry name" value="16SrRNA_methyltr_A"/>
    <property type="match status" value="1"/>
</dbReference>
<protein>
    <recommendedName>
        <fullName evidence="8">Ribosomal RNA small subunit methyltransferase A</fullName>
        <ecNumber evidence="8">2.1.1.182</ecNumber>
    </recommendedName>
    <alternativeName>
        <fullName evidence="8">16S rRNA (adenine(1518)-N(6)/adenine(1519)-N(6))-dimethyltransferase</fullName>
    </alternativeName>
    <alternativeName>
        <fullName evidence="8">16S rRNA dimethyladenosine transferase</fullName>
    </alternativeName>
    <alternativeName>
        <fullName evidence="8">16S rRNA dimethylase</fullName>
    </alternativeName>
    <alternativeName>
        <fullName evidence="8">S-adenosylmethionine-6-N', N'-adenosyl(rRNA) dimethyltransferase</fullName>
    </alternativeName>
</protein>
<dbReference type="PANTHER" id="PTHR11727:SF7">
    <property type="entry name" value="DIMETHYLADENOSINE TRANSFERASE-RELATED"/>
    <property type="match status" value="1"/>
</dbReference>
<evidence type="ECO:0000256" key="9">
    <source>
        <dbReference type="PROSITE-ProRule" id="PRU01026"/>
    </source>
</evidence>
<feature type="domain" description="Ribosomal RNA adenine methylase transferase N-terminal" evidence="10">
    <location>
        <begin position="42"/>
        <end position="218"/>
    </location>
</feature>
<evidence type="ECO:0000256" key="3">
    <source>
        <dbReference type="ARBA" id="ARBA00022603"/>
    </source>
</evidence>
<keyword evidence="5 8" id="KW-0949">S-adenosyl-L-methionine</keyword>
<keyword evidence="6 8" id="KW-0694">RNA-binding</keyword>
<dbReference type="InterPro" id="IPR011530">
    <property type="entry name" value="rRNA_adenine_dimethylase"/>
</dbReference>
<dbReference type="CDD" id="cd02440">
    <property type="entry name" value="AdoMet_MTases"/>
    <property type="match status" value="1"/>
</dbReference>
<dbReference type="GO" id="GO:0005829">
    <property type="term" value="C:cytosol"/>
    <property type="evidence" value="ECO:0007669"/>
    <property type="project" value="TreeGrafter"/>
</dbReference>
<dbReference type="InterPro" id="IPR020598">
    <property type="entry name" value="rRNA_Ade_methylase_Trfase_N"/>
</dbReference>
<keyword evidence="2 8" id="KW-0698">rRNA processing</keyword>